<evidence type="ECO:0000313" key="12">
    <source>
        <dbReference type="Proteomes" id="UP000237968"/>
    </source>
</evidence>
<dbReference type="InterPro" id="IPR038591">
    <property type="entry name" value="NolW-like_sf"/>
</dbReference>
<keyword evidence="3" id="KW-0732">Signal</keyword>
<dbReference type="InterPro" id="IPR004846">
    <property type="entry name" value="T2SS/T3SS_dom"/>
</dbReference>
<name>A0A2S9XBL1_9BACT</name>
<evidence type="ECO:0000256" key="3">
    <source>
        <dbReference type="ARBA" id="ARBA00022729"/>
    </source>
</evidence>
<dbReference type="GO" id="GO:0009306">
    <property type="term" value="P:protein secretion"/>
    <property type="evidence" value="ECO:0007669"/>
    <property type="project" value="InterPro"/>
</dbReference>
<feature type="compositionally biased region" description="Basic and acidic residues" evidence="9">
    <location>
        <begin position="301"/>
        <end position="329"/>
    </location>
</feature>
<evidence type="ECO:0000256" key="6">
    <source>
        <dbReference type="ARBA" id="ARBA00023237"/>
    </source>
</evidence>
<feature type="domain" description="Secretin/TonB short N-terminal" evidence="10">
    <location>
        <begin position="856"/>
        <end position="904"/>
    </location>
</feature>
<dbReference type="GO" id="GO:0009279">
    <property type="term" value="C:cell outer membrane"/>
    <property type="evidence" value="ECO:0007669"/>
    <property type="project" value="UniProtKB-SubCell"/>
</dbReference>
<dbReference type="InterPro" id="IPR051808">
    <property type="entry name" value="Type_IV_pilus_biogenesis"/>
</dbReference>
<dbReference type="InterPro" id="IPR011662">
    <property type="entry name" value="Secretin/TonB_short_N"/>
</dbReference>
<feature type="region of interest" description="Disordered" evidence="9">
    <location>
        <begin position="278"/>
        <end position="329"/>
    </location>
</feature>
<keyword evidence="2 8" id="KW-0813">Transport</keyword>
<evidence type="ECO:0000256" key="7">
    <source>
        <dbReference type="RuleBase" id="RU004003"/>
    </source>
</evidence>
<feature type="region of interest" description="Disordered" evidence="9">
    <location>
        <begin position="46"/>
        <end position="72"/>
    </location>
</feature>
<dbReference type="Gene3D" id="2.60.40.3470">
    <property type="match status" value="1"/>
</dbReference>
<dbReference type="Gene3D" id="2.60.40.3500">
    <property type="match status" value="1"/>
</dbReference>
<dbReference type="NCBIfam" id="TIGR02515">
    <property type="entry name" value="IV_pilus_PilQ"/>
    <property type="match status" value="1"/>
</dbReference>
<dbReference type="Gene3D" id="3.30.1370.120">
    <property type="match status" value="1"/>
</dbReference>
<evidence type="ECO:0000259" key="10">
    <source>
        <dbReference type="SMART" id="SM00965"/>
    </source>
</evidence>
<gene>
    <name evidence="11" type="primary">pilQ</name>
    <name evidence="11" type="ORF">ENSA5_68180</name>
</gene>
<feature type="compositionally biased region" description="Basic and acidic residues" evidence="9">
    <location>
        <begin position="372"/>
        <end position="385"/>
    </location>
</feature>
<dbReference type="PRINTS" id="PR00811">
    <property type="entry name" value="BCTERIALGSPD"/>
</dbReference>
<keyword evidence="5" id="KW-0472">Membrane</keyword>
<dbReference type="Pfam" id="PF00263">
    <property type="entry name" value="Secretin"/>
    <property type="match status" value="1"/>
</dbReference>
<dbReference type="SMART" id="SM00965">
    <property type="entry name" value="STN"/>
    <property type="match status" value="1"/>
</dbReference>
<feature type="compositionally biased region" description="Basic and acidic residues" evidence="9">
    <location>
        <begin position="397"/>
        <end position="409"/>
    </location>
</feature>
<dbReference type="InterPro" id="IPR001775">
    <property type="entry name" value="GspD/PilQ"/>
</dbReference>
<protein>
    <submittedName>
        <fullName evidence="11">Type IV pilus biogenesis and competence protein PilQ</fullName>
    </submittedName>
</protein>
<evidence type="ECO:0000256" key="1">
    <source>
        <dbReference type="ARBA" id="ARBA00004370"/>
    </source>
</evidence>
<dbReference type="InterPro" id="IPR005644">
    <property type="entry name" value="NolW-like"/>
</dbReference>
<dbReference type="PANTHER" id="PTHR30604">
    <property type="entry name" value="PROTEIN TRANSPORT PROTEIN HOFQ"/>
    <property type="match status" value="1"/>
</dbReference>
<reference evidence="11 12" key="1">
    <citation type="submission" date="2018-03" db="EMBL/GenBank/DDBJ databases">
        <title>Draft Genome Sequences of the Obligatory Marine Myxobacteria Enhygromyxa salina SWB005.</title>
        <authorList>
            <person name="Poehlein A."/>
            <person name="Moghaddam J.A."/>
            <person name="Harms H."/>
            <person name="Alanjari M."/>
            <person name="Koenig G.M."/>
            <person name="Daniel R."/>
            <person name="Schaeberle T.F."/>
        </authorList>
    </citation>
    <scope>NUCLEOTIDE SEQUENCE [LARGE SCALE GENOMIC DNA]</scope>
    <source>
        <strain evidence="11 12">SWB005</strain>
    </source>
</reference>
<evidence type="ECO:0000256" key="5">
    <source>
        <dbReference type="ARBA" id="ARBA00023136"/>
    </source>
</evidence>
<feature type="compositionally biased region" description="Basic and acidic residues" evidence="9">
    <location>
        <begin position="523"/>
        <end position="565"/>
    </location>
</feature>
<evidence type="ECO:0000256" key="9">
    <source>
        <dbReference type="SAM" id="MobiDB-lite"/>
    </source>
</evidence>
<dbReference type="Gene3D" id="3.30.1370.130">
    <property type="match status" value="1"/>
</dbReference>
<feature type="compositionally biased region" description="Low complexity" evidence="9">
    <location>
        <begin position="511"/>
        <end position="521"/>
    </location>
</feature>
<dbReference type="InterPro" id="IPR021731">
    <property type="entry name" value="AMIN_dom"/>
</dbReference>
<evidence type="ECO:0000313" key="11">
    <source>
        <dbReference type="EMBL" id="PRP90081.1"/>
    </source>
</evidence>
<dbReference type="AlphaFoldDB" id="A0A2S9XBL1"/>
<dbReference type="EMBL" id="PVNK01000296">
    <property type="protein sequence ID" value="PRP90081.1"/>
    <property type="molecule type" value="Genomic_DNA"/>
</dbReference>
<evidence type="ECO:0000256" key="8">
    <source>
        <dbReference type="RuleBase" id="RU004004"/>
    </source>
</evidence>
<feature type="region of interest" description="Disordered" evidence="9">
    <location>
        <begin position="584"/>
        <end position="607"/>
    </location>
</feature>
<comment type="caution">
    <text evidence="11">The sequence shown here is derived from an EMBL/GenBank/DDBJ whole genome shotgun (WGS) entry which is preliminary data.</text>
</comment>
<dbReference type="OrthoDB" id="9775455at2"/>
<keyword evidence="12" id="KW-1185">Reference proteome</keyword>
<dbReference type="Pfam" id="PF03958">
    <property type="entry name" value="Secretin_N"/>
    <property type="match status" value="1"/>
</dbReference>
<feature type="compositionally biased region" description="Low complexity" evidence="9">
    <location>
        <begin position="283"/>
        <end position="300"/>
    </location>
</feature>
<feature type="compositionally biased region" description="Basic and acidic residues" evidence="9">
    <location>
        <begin position="499"/>
        <end position="510"/>
    </location>
</feature>
<sequence length="1260" mass="135402">MNSQPNKTPRPRWSLQRLRSRSTAVKWSPLQVLALPALLLLALDPGAASAGPPKSKKSSASKSAKAREDAPKLEVRKAVNQIDGLTVEELDDGTTILRLLGHVEPTFNVYRLSDPDRLVVDIAKSERGEAVPHVPVDSWAVGRVSISSVEEHDSKIARVVVNLKRESSYIVVPKGRDLAITLTPKEVAPEAYFARKSAGQRLDEIETMKAEARKQASALEAGARKQASAVEAEARKQASELEAETRKQLTEFEAEARKQAAALEAAAKAKARGAEAKAKSAEAKASSAEAKASSAETRASGAEKRARSAEKRAQEAAAKAREAEREAAKIRAEAEKIRARAEVAAAKREAAAAKRESEAAATAEQIEARAADKLSEARRLAEARKSALASAEEAMTEAERKAKQAEQRAAEAAASAERKAAHAEQRAAEAKAEAEAAEVYAARVRKGAEAKAKQAEELLALADSAMKQAQGESEQAEQAHGEAKQALSEARKAARKLGKRDTSDKAELQRAVEQAEAAAAAAKKREREASDRLAELQRDHEALAEALETKKTEATQLRGELEAKRTELATANASVRDARAQYEALGGDKGPSEGEKRAHRKAKSELAKAEAELGKLRKQSEAEQDKLEALQQQVAVAGEQLGETLAANQKRRSLTQQWEEERAAAGHATVRDVRFEDGASGARVIVELDGPVVYDASSLTPNMTMLELRDARIPSGLERSLDTTSFHGPIDRITSFREGDDVKIVVASGAGESAGIELDRRANRLIWKFPKLARDEARAAAPLIAREVSETAPERTEVVSLGGNKVSGFSTPPVMAARPGTKLGSRSRWRGERIDIELQDAPIKDVLLLFSDIGRVNIIAGPEVQGTVTMKLSAVPWDQALDIILRSLTLGMVQEGNVIRVSTQANLEDERRKAIEEANAAVQLKPLETRLIKVSYATVQDMLPKVQSVLSSRGTVTPDSRTNQLIIMDVAENIALAESLVRQLDSQTPQVLIEARIVEARTNWLRQLGIQWGFDFIASPGTGNPTGLLFPNSIGVAGGSGSNQSPIGGLLLPGAAANPNYAVDLPAPVSTGNGGAIGFSFGSLSGNLNTNLRLSAAEDEGEVRIISAPKIVTLDNTEAQIEQGVQIPISQVSAQGVNTRYVNATLGLRVTPHVTNEGAVMLEVQVQKNEADFVNTGARGDPTILTKSAESQLLIVDGDTAVIGGIYTRNQAVNHNKVPWFADIPIIGWFFKNRTERDDRSEMLIFLTPRIVNRSTSIGG</sequence>
<dbReference type="InterPro" id="IPR013355">
    <property type="entry name" value="Pilus_4_PilQ"/>
</dbReference>
<comment type="similarity">
    <text evidence="7">Belongs to the bacterial secretin family.</text>
</comment>
<evidence type="ECO:0000256" key="4">
    <source>
        <dbReference type="ARBA" id="ARBA00022927"/>
    </source>
</evidence>
<feature type="region of interest" description="Disordered" evidence="9">
    <location>
        <begin position="465"/>
        <end position="565"/>
    </location>
</feature>
<feature type="region of interest" description="Disordered" evidence="9">
    <location>
        <begin position="372"/>
        <end position="437"/>
    </location>
</feature>
<feature type="compositionally biased region" description="Low complexity" evidence="9">
    <location>
        <begin position="465"/>
        <end position="476"/>
    </location>
</feature>
<dbReference type="PANTHER" id="PTHR30604:SF1">
    <property type="entry name" value="DNA UTILIZATION PROTEIN HOFQ"/>
    <property type="match status" value="1"/>
</dbReference>
<organism evidence="11 12">
    <name type="scientific">Enhygromyxa salina</name>
    <dbReference type="NCBI Taxonomy" id="215803"/>
    <lineage>
        <taxon>Bacteria</taxon>
        <taxon>Pseudomonadati</taxon>
        <taxon>Myxococcota</taxon>
        <taxon>Polyangia</taxon>
        <taxon>Nannocystales</taxon>
        <taxon>Nannocystaceae</taxon>
        <taxon>Enhygromyxa</taxon>
    </lineage>
</organism>
<dbReference type="Pfam" id="PF11741">
    <property type="entry name" value="AMIN"/>
    <property type="match status" value="1"/>
</dbReference>
<proteinExistence type="inferred from homology"/>
<accession>A0A2S9XBL1</accession>
<evidence type="ECO:0000256" key="2">
    <source>
        <dbReference type="ARBA" id="ARBA00022448"/>
    </source>
</evidence>
<comment type="subcellular location">
    <subcellularLocation>
        <location evidence="8">Cell outer membrane</location>
    </subcellularLocation>
    <subcellularLocation>
        <location evidence="1">Membrane</location>
    </subcellularLocation>
</comment>
<dbReference type="Proteomes" id="UP000237968">
    <property type="component" value="Unassembled WGS sequence"/>
</dbReference>
<keyword evidence="6" id="KW-0998">Cell outer membrane</keyword>
<keyword evidence="4" id="KW-0653">Protein transport</keyword>
<feature type="compositionally biased region" description="Basic and acidic residues" evidence="9">
    <location>
        <begin position="416"/>
        <end position="434"/>
    </location>
</feature>